<keyword evidence="2" id="KW-1185">Reference proteome</keyword>
<accession>A0A316YEE2</accession>
<reference evidence="1 2" key="1">
    <citation type="journal article" date="2018" name="Mol. Biol. Evol.">
        <title>Broad Genomic Sampling Reveals a Smut Pathogenic Ancestry of the Fungal Clade Ustilaginomycotina.</title>
        <authorList>
            <person name="Kijpornyongpan T."/>
            <person name="Mondo S.J."/>
            <person name="Barry K."/>
            <person name="Sandor L."/>
            <person name="Lee J."/>
            <person name="Lipzen A."/>
            <person name="Pangilinan J."/>
            <person name="LaButti K."/>
            <person name="Hainaut M."/>
            <person name="Henrissat B."/>
            <person name="Grigoriev I.V."/>
            <person name="Spatafora J.W."/>
            <person name="Aime M.C."/>
        </authorList>
    </citation>
    <scope>NUCLEOTIDE SEQUENCE [LARGE SCALE GENOMIC DNA]</scope>
    <source>
        <strain evidence="1 2">MCA 4198</strain>
    </source>
</reference>
<gene>
    <name evidence="1" type="ORF">FA10DRAFT_269822</name>
</gene>
<proteinExistence type="predicted"/>
<evidence type="ECO:0000313" key="1">
    <source>
        <dbReference type="EMBL" id="PWN87234.1"/>
    </source>
</evidence>
<organism evidence="1 2">
    <name type="scientific">Acaromyces ingoldii</name>
    <dbReference type="NCBI Taxonomy" id="215250"/>
    <lineage>
        <taxon>Eukaryota</taxon>
        <taxon>Fungi</taxon>
        <taxon>Dikarya</taxon>
        <taxon>Basidiomycota</taxon>
        <taxon>Ustilaginomycotina</taxon>
        <taxon>Exobasidiomycetes</taxon>
        <taxon>Exobasidiales</taxon>
        <taxon>Cryptobasidiaceae</taxon>
        <taxon>Acaromyces</taxon>
    </lineage>
</organism>
<evidence type="ECO:0008006" key="3">
    <source>
        <dbReference type="Google" id="ProtNLM"/>
    </source>
</evidence>
<dbReference type="GeneID" id="37044807"/>
<dbReference type="SUPFAM" id="SSF53335">
    <property type="entry name" value="S-adenosyl-L-methionine-dependent methyltransferases"/>
    <property type="match status" value="1"/>
</dbReference>
<dbReference type="Pfam" id="PF13489">
    <property type="entry name" value="Methyltransf_23"/>
    <property type="match status" value="1"/>
</dbReference>
<dbReference type="STRING" id="215250.A0A316YEE2"/>
<dbReference type="Gene3D" id="3.40.50.150">
    <property type="entry name" value="Vaccinia Virus protein VP39"/>
    <property type="match status" value="1"/>
</dbReference>
<name>A0A316YEE2_9BASI</name>
<dbReference type="InterPro" id="IPR029063">
    <property type="entry name" value="SAM-dependent_MTases_sf"/>
</dbReference>
<dbReference type="InParanoid" id="A0A316YEE2"/>
<sequence length="320" mass="35733">MSYINGYSAEETARLDHQHGAYKAMLHGKLFSSRVRDAAARGEVKRVLDVGTGTGIWCYDALAELHALSGSQGQVIVGTDVVENEQWKAHSGPGRVFVQADLNDEAGMLKIAKEHGPFDVVSARLLSVAIKEGKWETFMQTLSKLLRPGGFVQLLEIDAINSHSCPTHAGQTYREGAEALIVPHALYRVSGCDPHCSPRLAERLRRSGFVGVTNELIYGDSHDVNADGSRTLNKAVDEWMQRTNEHLKPIFLKVRQLPHYKALLDRLPPWILELTDGRPEALLKDEAEYDDFARRHEKRWREDPAWHCAINVAVGQKAVI</sequence>
<evidence type="ECO:0000313" key="2">
    <source>
        <dbReference type="Proteomes" id="UP000245768"/>
    </source>
</evidence>
<dbReference type="EMBL" id="KZ819641">
    <property type="protein sequence ID" value="PWN87234.1"/>
    <property type="molecule type" value="Genomic_DNA"/>
</dbReference>
<dbReference type="Proteomes" id="UP000245768">
    <property type="component" value="Unassembled WGS sequence"/>
</dbReference>
<protein>
    <recommendedName>
        <fullName evidence="3">S-adenosyl-L-methionine-dependent methyltransferase</fullName>
    </recommendedName>
</protein>
<dbReference type="CDD" id="cd02440">
    <property type="entry name" value="AdoMet_MTases"/>
    <property type="match status" value="1"/>
</dbReference>
<dbReference type="AlphaFoldDB" id="A0A316YEE2"/>
<dbReference type="OrthoDB" id="2013972at2759"/>
<dbReference type="RefSeq" id="XP_025374432.1">
    <property type="nucleotide sequence ID" value="XM_025522891.1"/>
</dbReference>